<feature type="region of interest" description="Disordered" evidence="1">
    <location>
        <begin position="1"/>
        <end position="26"/>
    </location>
</feature>
<dbReference type="EMBL" id="QMEY01000010">
    <property type="protein sequence ID" value="RBQ17710.1"/>
    <property type="molecule type" value="Genomic_DNA"/>
</dbReference>
<organism evidence="3 4">
    <name type="scientific">Spongiactinospora rosea</name>
    <dbReference type="NCBI Taxonomy" id="2248750"/>
    <lineage>
        <taxon>Bacteria</taxon>
        <taxon>Bacillati</taxon>
        <taxon>Actinomycetota</taxon>
        <taxon>Actinomycetes</taxon>
        <taxon>Streptosporangiales</taxon>
        <taxon>Streptosporangiaceae</taxon>
        <taxon>Spongiactinospora</taxon>
    </lineage>
</organism>
<dbReference type="InterPro" id="IPR004360">
    <property type="entry name" value="Glyas_Fos-R_dOase_dom"/>
</dbReference>
<dbReference type="OrthoDB" id="485032at2"/>
<protein>
    <submittedName>
        <fullName evidence="3">Glyoxalase</fullName>
    </submittedName>
</protein>
<keyword evidence="4" id="KW-1185">Reference proteome</keyword>
<accession>A0A366LVU5</accession>
<dbReference type="SUPFAM" id="SSF54593">
    <property type="entry name" value="Glyoxalase/Bleomycin resistance protein/Dihydroxybiphenyl dioxygenase"/>
    <property type="match status" value="1"/>
</dbReference>
<feature type="domain" description="VOC" evidence="2">
    <location>
        <begin position="33"/>
        <end position="150"/>
    </location>
</feature>
<dbReference type="AlphaFoldDB" id="A0A366LVU5"/>
<dbReference type="Gene3D" id="3.10.180.10">
    <property type="entry name" value="2,3-Dihydroxybiphenyl 1,2-Dioxygenase, domain 1"/>
    <property type="match status" value="1"/>
</dbReference>
<evidence type="ECO:0000259" key="2">
    <source>
        <dbReference type="PROSITE" id="PS51819"/>
    </source>
</evidence>
<evidence type="ECO:0000313" key="3">
    <source>
        <dbReference type="EMBL" id="RBQ17710.1"/>
    </source>
</evidence>
<dbReference type="InterPro" id="IPR037523">
    <property type="entry name" value="VOC_core"/>
</dbReference>
<sequence>MTDAPAPVTEIPADLAEIPKDSGNPPVPPGTLLLELVPVPVTDIERAKAFYQDQLGFRLDVDVNPKPGIRIVQLTPPGSACSITLAEGLPTLDMPPGTLRGLHLVVADIEASRAQLVERGVEISEIEDSGGVLYAYFADPDGNTWCLQHMPWR</sequence>
<reference evidence="3 4" key="1">
    <citation type="submission" date="2018-06" db="EMBL/GenBank/DDBJ databases">
        <title>Sphaerisporangium craniellae sp. nov., isolated from a marine sponge in the South China Sea.</title>
        <authorList>
            <person name="Li L."/>
        </authorList>
    </citation>
    <scope>NUCLEOTIDE SEQUENCE [LARGE SCALE GENOMIC DNA]</scope>
    <source>
        <strain evidence="3 4">LHW63015</strain>
    </source>
</reference>
<dbReference type="PANTHER" id="PTHR36437">
    <property type="entry name" value="GLYOXALASE/BLEOMYCIN RESISTANCE PROTEIN/DIOXYGENASE"/>
    <property type="match status" value="1"/>
</dbReference>
<dbReference type="PROSITE" id="PS51819">
    <property type="entry name" value="VOC"/>
    <property type="match status" value="1"/>
</dbReference>
<dbReference type="Proteomes" id="UP000253303">
    <property type="component" value="Unassembled WGS sequence"/>
</dbReference>
<name>A0A366LVU5_9ACTN</name>
<proteinExistence type="predicted"/>
<dbReference type="Pfam" id="PF00903">
    <property type="entry name" value="Glyoxalase"/>
    <property type="match status" value="1"/>
</dbReference>
<dbReference type="RefSeq" id="WP_113982806.1">
    <property type="nucleotide sequence ID" value="NZ_QMEY01000010.1"/>
</dbReference>
<comment type="caution">
    <text evidence="3">The sequence shown here is derived from an EMBL/GenBank/DDBJ whole genome shotgun (WGS) entry which is preliminary data.</text>
</comment>
<gene>
    <name evidence="3" type="ORF">DP939_22830</name>
</gene>
<dbReference type="PANTHER" id="PTHR36437:SF2">
    <property type="entry name" value="GLYOXALASE_BLEOMYCIN RESISTANCE PROTEIN_DIOXYGENASE"/>
    <property type="match status" value="1"/>
</dbReference>
<evidence type="ECO:0000313" key="4">
    <source>
        <dbReference type="Proteomes" id="UP000253303"/>
    </source>
</evidence>
<evidence type="ECO:0000256" key="1">
    <source>
        <dbReference type="SAM" id="MobiDB-lite"/>
    </source>
</evidence>
<dbReference type="InterPro" id="IPR029068">
    <property type="entry name" value="Glyas_Bleomycin-R_OHBP_Dase"/>
</dbReference>